<accession>A0ACC2ME47</accession>
<gene>
    <name evidence="1" type="ORF">MRB53_005653</name>
</gene>
<keyword evidence="2" id="KW-1185">Reference proteome</keyword>
<reference evidence="1 2" key="1">
    <citation type="journal article" date="2022" name="Hortic Res">
        <title>A haplotype resolved chromosomal level avocado genome allows analysis of novel avocado genes.</title>
        <authorList>
            <person name="Nath O."/>
            <person name="Fletcher S.J."/>
            <person name="Hayward A."/>
            <person name="Shaw L.M."/>
            <person name="Masouleh A.K."/>
            <person name="Furtado A."/>
            <person name="Henry R.J."/>
            <person name="Mitter N."/>
        </authorList>
    </citation>
    <scope>NUCLEOTIDE SEQUENCE [LARGE SCALE GENOMIC DNA]</scope>
    <source>
        <strain evidence="2">cv. Hass</strain>
    </source>
</reference>
<proteinExistence type="predicted"/>
<dbReference type="Proteomes" id="UP001234297">
    <property type="component" value="Chromosome 2"/>
</dbReference>
<organism evidence="1 2">
    <name type="scientific">Persea americana</name>
    <name type="common">Avocado</name>
    <dbReference type="NCBI Taxonomy" id="3435"/>
    <lineage>
        <taxon>Eukaryota</taxon>
        <taxon>Viridiplantae</taxon>
        <taxon>Streptophyta</taxon>
        <taxon>Embryophyta</taxon>
        <taxon>Tracheophyta</taxon>
        <taxon>Spermatophyta</taxon>
        <taxon>Magnoliopsida</taxon>
        <taxon>Magnoliidae</taxon>
        <taxon>Laurales</taxon>
        <taxon>Lauraceae</taxon>
        <taxon>Persea</taxon>
    </lineage>
</organism>
<evidence type="ECO:0000313" key="2">
    <source>
        <dbReference type="Proteomes" id="UP001234297"/>
    </source>
</evidence>
<comment type="caution">
    <text evidence="1">The sequence shown here is derived from an EMBL/GenBank/DDBJ whole genome shotgun (WGS) entry which is preliminary data.</text>
</comment>
<sequence length="716" mass="80883">MSSEASSNAIAPPVFDGTNYQVWAVRLEAYLDANDQWEAIENTYEVPPLPNNPTIAQIKNHKEMRQRKSKAKASLFAAISSSIFSKVMTLKTTKGIWDFLKKEYEGNERVKGMQVLNLIKDFEMQRMKESETIKDYSDRLLDIVNKVRLLGTDFSDSRIVQKILVTVPEKFEATISSIENSKDVSSITLAELLNALQAQEQRRLTRQEGSVDGAFHVPSPNNMCKKEKQSNSNNSSNNTTFPPCPHCKKSNHPQKRCWWRPDIKCHKCGQLGDVERICKPQQQQGEAKTAVEQPQEEQLFVASCFATSSSKESLLIDSGYTSHMTYNQELFKELDKTAISKVKIGNGASLAVKGKGIVAIEGHTGLKLISNVLYVPDINQNLLSVGQLLEKGYKVLFEDNYCLITDAQGREVFKVQMEGKSFALNLMEEEQAAVHKEDSTTMLCLSVREADKASFSTKQGPEGYIETTVKRDKLDKKAEPGIFIGYSSVSKAYGIYLPQTNKVIVSRDVQFFESDRWTWENDKKLEFQEENADIDDMLEFQEEIDDIDEEPVSGTRSLSDIYQSFGSAIFSWCSKKQEAIAQSTAEAEFVAAAAAVNQALWFRKLMADLNMEQKESTQILAMADLNMEQKESAQILVDNQAAISIANNPVFHGKTKHFKLKLYFLREVQREGEIQLIYCKTENQNADILTKPLLKARYEFLREIIGVCSSRAKEEC</sequence>
<evidence type="ECO:0000313" key="1">
    <source>
        <dbReference type="EMBL" id="KAJ8643905.1"/>
    </source>
</evidence>
<protein>
    <submittedName>
        <fullName evidence="1">Uncharacterized protein</fullName>
    </submittedName>
</protein>
<name>A0ACC2ME47_PERAE</name>
<dbReference type="EMBL" id="CM056810">
    <property type="protein sequence ID" value="KAJ8643905.1"/>
    <property type="molecule type" value="Genomic_DNA"/>
</dbReference>